<evidence type="ECO:0000313" key="3">
    <source>
        <dbReference type="Proteomes" id="UP001085076"/>
    </source>
</evidence>
<reference evidence="2" key="1">
    <citation type="submission" date="2021-03" db="EMBL/GenBank/DDBJ databases">
        <authorList>
            <person name="Li Z."/>
            <person name="Yang C."/>
        </authorList>
    </citation>
    <scope>NUCLEOTIDE SEQUENCE</scope>
    <source>
        <strain evidence="2">Dzin_1.0</strain>
        <tissue evidence="2">Leaf</tissue>
    </source>
</reference>
<dbReference type="EMBL" id="JAGGNH010000006">
    <property type="protein sequence ID" value="KAJ0969073.1"/>
    <property type="molecule type" value="Genomic_DNA"/>
</dbReference>
<evidence type="ECO:0008006" key="4">
    <source>
        <dbReference type="Google" id="ProtNLM"/>
    </source>
</evidence>
<keyword evidence="1" id="KW-0732">Signal</keyword>
<reference evidence="2" key="2">
    <citation type="journal article" date="2022" name="Hortic Res">
        <title>The genome of Dioscorea zingiberensis sheds light on the biosynthesis, origin and evolution of the medicinally important diosgenin saponins.</title>
        <authorList>
            <person name="Li Y."/>
            <person name="Tan C."/>
            <person name="Li Z."/>
            <person name="Guo J."/>
            <person name="Li S."/>
            <person name="Chen X."/>
            <person name="Wang C."/>
            <person name="Dai X."/>
            <person name="Yang H."/>
            <person name="Song W."/>
            <person name="Hou L."/>
            <person name="Xu J."/>
            <person name="Tong Z."/>
            <person name="Xu A."/>
            <person name="Yuan X."/>
            <person name="Wang W."/>
            <person name="Yang Q."/>
            <person name="Chen L."/>
            <person name="Sun Z."/>
            <person name="Wang K."/>
            <person name="Pan B."/>
            <person name="Chen J."/>
            <person name="Bao Y."/>
            <person name="Liu F."/>
            <person name="Qi X."/>
            <person name="Gang D.R."/>
            <person name="Wen J."/>
            <person name="Li J."/>
        </authorList>
    </citation>
    <scope>NUCLEOTIDE SEQUENCE</scope>
    <source>
        <strain evidence="2">Dzin_1.0</strain>
    </source>
</reference>
<dbReference type="PANTHER" id="PTHR33210:SF24">
    <property type="entry name" value="POLLEN OLE E 1 ALLERGEN AND EXTENSIN FAMILY PROTEIN"/>
    <property type="match status" value="1"/>
</dbReference>
<comment type="caution">
    <text evidence="2">The sequence shown here is derived from an EMBL/GenBank/DDBJ whole genome shotgun (WGS) entry which is preliminary data.</text>
</comment>
<evidence type="ECO:0000256" key="1">
    <source>
        <dbReference type="SAM" id="SignalP"/>
    </source>
</evidence>
<name>A0A9D5C9H8_9LILI</name>
<accession>A0A9D5C9H8</accession>
<feature type="chain" id="PRO_5038585604" description="Pollen Ole e 1 allergen and extensin family protein" evidence="1">
    <location>
        <begin position="22"/>
        <end position="299"/>
    </location>
</feature>
<proteinExistence type="predicted"/>
<gene>
    <name evidence="2" type="ORF">J5N97_021950</name>
</gene>
<protein>
    <recommendedName>
        <fullName evidence="4">Pollen Ole e 1 allergen and extensin family protein</fullName>
    </recommendedName>
</protein>
<dbReference type="InterPro" id="IPR039923">
    <property type="entry name" value="Protodermal_1"/>
</dbReference>
<sequence length="299" mass="31991">MSKFILFFLLTIPAISVSVLANTMVSGTVFCDQCLDGSLSLFDYPLSGAKIAVTCNGAEIISGGKSNWVGSWMVRIEGSRDLSGCEARVVAAPAGCAAAVGASKGLSLMFKMFGMELYTVAPLLAQPSKPMRLCHSAEPAPALHPPPTAAVQPPPPPQLLPLLPPPLKPFFEASACPYYKWMMPEYKCYWRVMKPETKVAAAFGLVAGSKYGSNMTLWQGLHGKRELYQTLLREAITALLNSCHSAGFSYPTLRVIGDLNLALLGSQRQALLIALRFRRANAGASSGPAFLTCNLSPCS</sequence>
<dbReference type="AlphaFoldDB" id="A0A9D5C9H8"/>
<feature type="signal peptide" evidence="1">
    <location>
        <begin position="1"/>
        <end position="21"/>
    </location>
</feature>
<dbReference type="Proteomes" id="UP001085076">
    <property type="component" value="Miscellaneous, Linkage group lg06"/>
</dbReference>
<dbReference type="OrthoDB" id="1909008at2759"/>
<dbReference type="Pfam" id="PF01190">
    <property type="entry name" value="Pollen_Ole_e_1"/>
    <property type="match status" value="1"/>
</dbReference>
<evidence type="ECO:0000313" key="2">
    <source>
        <dbReference type="EMBL" id="KAJ0969073.1"/>
    </source>
</evidence>
<dbReference type="PANTHER" id="PTHR33210">
    <property type="entry name" value="PROTODERMAL FACTOR 1"/>
    <property type="match status" value="1"/>
</dbReference>
<keyword evidence="3" id="KW-1185">Reference proteome</keyword>
<organism evidence="2 3">
    <name type="scientific">Dioscorea zingiberensis</name>
    <dbReference type="NCBI Taxonomy" id="325984"/>
    <lineage>
        <taxon>Eukaryota</taxon>
        <taxon>Viridiplantae</taxon>
        <taxon>Streptophyta</taxon>
        <taxon>Embryophyta</taxon>
        <taxon>Tracheophyta</taxon>
        <taxon>Spermatophyta</taxon>
        <taxon>Magnoliopsida</taxon>
        <taxon>Liliopsida</taxon>
        <taxon>Dioscoreales</taxon>
        <taxon>Dioscoreaceae</taxon>
        <taxon>Dioscorea</taxon>
    </lineage>
</organism>